<dbReference type="SMART" id="SM00827">
    <property type="entry name" value="PKS_AT"/>
    <property type="match status" value="1"/>
</dbReference>
<evidence type="ECO:0000256" key="1">
    <source>
        <dbReference type="ARBA" id="ARBA00022450"/>
    </source>
</evidence>
<keyword evidence="6" id="KW-1185">Reference proteome</keyword>
<feature type="non-terminal residue" evidence="5">
    <location>
        <position position="1"/>
    </location>
</feature>
<dbReference type="GO" id="GO:0016746">
    <property type="term" value="F:acyltransferase activity"/>
    <property type="evidence" value="ECO:0007669"/>
    <property type="project" value="UniProtKB-KW"/>
</dbReference>
<dbReference type="SUPFAM" id="SSF52151">
    <property type="entry name" value="FabD/lysophospholipase-like"/>
    <property type="match status" value="1"/>
</dbReference>
<evidence type="ECO:0000259" key="4">
    <source>
        <dbReference type="PROSITE" id="PS52019"/>
    </source>
</evidence>
<dbReference type="Proteomes" id="UP001597171">
    <property type="component" value="Unassembled WGS sequence"/>
</dbReference>
<dbReference type="InterPro" id="IPR001227">
    <property type="entry name" value="Ac_transferase_dom_sf"/>
</dbReference>
<dbReference type="InterPro" id="IPR049551">
    <property type="entry name" value="PKS_DH_C"/>
</dbReference>
<dbReference type="Pfam" id="PF21089">
    <property type="entry name" value="PKS_DH_N"/>
    <property type="match status" value="1"/>
</dbReference>
<dbReference type="PANTHER" id="PTHR43775">
    <property type="entry name" value="FATTY ACID SYNTHASE"/>
    <property type="match status" value="1"/>
</dbReference>
<dbReference type="SMART" id="SM00826">
    <property type="entry name" value="PKS_DH"/>
    <property type="match status" value="1"/>
</dbReference>
<dbReference type="InterPro" id="IPR049552">
    <property type="entry name" value="PKS_DH_N"/>
</dbReference>
<dbReference type="Pfam" id="PF00698">
    <property type="entry name" value="Acyl_transf_1"/>
    <property type="match status" value="1"/>
</dbReference>
<dbReference type="Pfam" id="PF14765">
    <property type="entry name" value="PS-DH"/>
    <property type="match status" value="1"/>
</dbReference>
<keyword evidence="5" id="KW-0012">Acyltransferase</keyword>
<dbReference type="InterPro" id="IPR014043">
    <property type="entry name" value="Acyl_transferase_dom"/>
</dbReference>
<dbReference type="InterPro" id="IPR050091">
    <property type="entry name" value="PKS_NRPS_Biosynth_Enz"/>
</dbReference>
<comment type="caution">
    <text evidence="5">The sequence shown here is derived from an EMBL/GenBank/DDBJ whole genome shotgun (WGS) entry which is preliminary data.</text>
</comment>
<dbReference type="EMBL" id="JBHTMX010000317">
    <property type="protein sequence ID" value="MFD1333732.1"/>
    <property type="molecule type" value="Genomic_DNA"/>
</dbReference>
<keyword evidence="1" id="KW-0596">Phosphopantetheine</keyword>
<feature type="active site" description="Proton donor; for dehydratase activity" evidence="3">
    <location>
        <position position="584"/>
    </location>
</feature>
<dbReference type="InterPro" id="IPR016035">
    <property type="entry name" value="Acyl_Trfase/lysoPLipase"/>
</dbReference>
<dbReference type="Gene3D" id="3.10.129.110">
    <property type="entry name" value="Polyketide synthase dehydratase"/>
    <property type="match status" value="1"/>
</dbReference>
<feature type="non-terminal residue" evidence="5">
    <location>
        <position position="691"/>
    </location>
</feature>
<evidence type="ECO:0000313" key="6">
    <source>
        <dbReference type="Proteomes" id="UP001597171"/>
    </source>
</evidence>
<dbReference type="InterPro" id="IPR016036">
    <property type="entry name" value="Malonyl_transacylase_ACP-bd"/>
</dbReference>
<feature type="active site" description="Proton acceptor; for dehydratase activity" evidence="3">
    <location>
        <position position="421"/>
    </location>
</feature>
<dbReference type="InterPro" id="IPR042104">
    <property type="entry name" value="PKS_dehydratase_sf"/>
</dbReference>
<feature type="domain" description="PKS/mFAS DH" evidence="4">
    <location>
        <begin position="392"/>
        <end position="666"/>
    </location>
</feature>
<dbReference type="RefSeq" id="WP_378777543.1">
    <property type="nucleotide sequence ID" value="NZ_JBHTMX010000317.1"/>
</dbReference>
<feature type="region of interest" description="N-terminal hotdog fold" evidence="3">
    <location>
        <begin position="392"/>
        <end position="510"/>
    </location>
</feature>
<feature type="region of interest" description="C-terminal hotdog fold" evidence="3">
    <location>
        <begin position="524"/>
        <end position="666"/>
    </location>
</feature>
<dbReference type="PANTHER" id="PTHR43775:SF37">
    <property type="entry name" value="SI:DKEY-61P9.11"/>
    <property type="match status" value="1"/>
</dbReference>
<evidence type="ECO:0000313" key="5">
    <source>
        <dbReference type="EMBL" id="MFD1333732.1"/>
    </source>
</evidence>
<reference evidence="6" key="1">
    <citation type="journal article" date="2019" name="Int. J. Syst. Evol. Microbiol.">
        <title>The Global Catalogue of Microorganisms (GCM) 10K type strain sequencing project: providing services to taxonomists for standard genome sequencing and annotation.</title>
        <authorList>
            <consortium name="The Broad Institute Genomics Platform"/>
            <consortium name="The Broad Institute Genome Sequencing Center for Infectious Disease"/>
            <person name="Wu L."/>
            <person name="Ma J."/>
        </authorList>
    </citation>
    <scope>NUCLEOTIDE SEQUENCE [LARGE SCALE GENOMIC DNA]</scope>
    <source>
        <strain evidence="6">CCUG 61696</strain>
    </source>
</reference>
<sequence length="691" mass="74277">EASARIAGWLADGHAPGVAAGASETRAERPVFVFSGMGPQWWGMGRELLRDEPVFRAFAEKADALFVKLAGWSVLEELARDEATSRVTETQIAQPANFILQSGLAALWRSWGVEPSAVVGHSVGEVSSAYVSGKLSLEDAILVSYHRSRVQKKAAGQGGMLAVGLSEADVTPFLLEHHGRVSLAAANGPTSLTLAGEQDALDEIAAELTKDGVFNRALQVEMGYHSPFMEPLKPELRAALAGVRPAAAELEVYSTVTGRVAEDDAFDAEYWCRNIREPVFFAKAIGALIDAGHRLFLEVGPHPVLSTSLKQCLAAHGVEGRVLSSLRRGQPEAETAREGLAGLYAAGSPIDWVGVNGGRGRHVDLPSYPWRRERHWSEGEDAFADRLGAAEHPLLGAPSAGPAIGWDGRVSPVTLPFVPDHVVEDLVVLPGAAYVELGLAAHRAAGGGETALLENLSFRQALVVDGADAPRLRVDYHEDTRTYGVFSRATGADRWTAHAGGRLSFAPLETPEPIALDALKRRFPKVRSAAEHYDEMAGRGLTYGPHFQGVRELRLSEDGTEALAFIAPHAAVEEAYRLHPTLLDACFQTLLGTVAVKDDADVYVPTDIQEIHWFGAPREGFWCHSRRTRHGGGELAGDIVLYGADGATLVEVRDVRAQALTRKADGAGDEAAGWLYQLVWRDGELSAPRSA</sequence>
<gene>
    <name evidence="5" type="ORF">ACFQ4O_17140</name>
</gene>
<keyword evidence="5" id="KW-0808">Transferase</keyword>
<keyword evidence="2" id="KW-0597">Phosphoprotein</keyword>
<dbReference type="PROSITE" id="PS52019">
    <property type="entry name" value="PKS_MFAS_DH"/>
    <property type="match status" value="1"/>
</dbReference>
<proteinExistence type="predicted"/>
<evidence type="ECO:0000256" key="3">
    <source>
        <dbReference type="PROSITE-ProRule" id="PRU01363"/>
    </source>
</evidence>
<dbReference type="SUPFAM" id="SSF55048">
    <property type="entry name" value="Probable ACP-binding domain of malonyl-CoA ACP transacylase"/>
    <property type="match status" value="1"/>
</dbReference>
<accession>A0ABW3ZBN4</accession>
<evidence type="ECO:0000256" key="2">
    <source>
        <dbReference type="ARBA" id="ARBA00022553"/>
    </source>
</evidence>
<protein>
    <submittedName>
        <fullName evidence="5">Acyltransferase domain-containing protein</fullName>
    </submittedName>
</protein>
<dbReference type="InterPro" id="IPR020807">
    <property type="entry name" value="PKS_DH"/>
</dbReference>
<organism evidence="5 6">
    <name type="scientific">Methylopila musalis</name>
    <dbReference type="NCBI Taxonomy" id="1134781"/>
    <lineage>
        <taxon>Bacteria</taxon>
        <taxon>Pseudomonadati</taxon>
        <taxon>Pseudomonadota</taxon>
        <taxon>Alphaproteobacteria</taxon>
        <taxon>Hyphomicrobiales</taxon>
        <taxon>Methylopilaceae</taxon>
        <taxon>Methylopila</taxon>
    </lineage>
</organism>
<dbReference type="Gene3D" id="3.40.366.10">
    <property type="entry name" value="Malonyl-Coenzyme A Acyl Carrier Protein, domain 2"/>
    <property type="match status" value="1"/>
</dbReference>
<dbReference type="InterPro" id="IPR049900">
    <property type="entry name" value="PKS_mFAS_DH"/>
</dbReference>
<name>A0ABW3ZBN4_9HYPH</name>
<dbReference type="Gene3D" id="3.30.70.3290">
    <property type="match status" value="1"/>
</dbReference>